<evidence type="ECO:0000313" key="2">
    <source>
        <dbReference type="EMBL" id="TPX12733.1"/>
    </source>
</evidence>
<dbReference type="EMBL" id="SKBQ01000003">
    <property type="protein sequence ID" value="TPX12733.1"/>
    <property type="molecule type" value="Genomic_DNA"/>
</dbReference>
<organism evidence="2 3">
    <name type="scientific">Thyridium curvatum</name>
    <dbReference type="NCBI Taxonomy" id="1093900"/>
    <lineage>
        <taxon>Eukaryota</taxon>
        <taxon>Fungi</taxon>
        <taxon>Dikarya</taxon>
        <taxon>Ascomycota</taxon>
        <taxon>Pezizomycotina</taxon>
        <taxon>Sordariomycetes</taxon>
        <taxon>Sordariomycetidae</taxon>
        <taxon>Thyridiales</taxon>
        <taxon>Thyridiaceae</taxon>
        <taxon>Thyridium</taxon>
    </lineage>
</organism>
<evidence type="ECO:0000313" key="3">
    <source>
        <dbReference type="Proteomes" id="UP000319257"/>
    </source>
</evidence>
<gene>
    <name evidence="2" type="ORF">E0L32_000910</name>
</gene>
<dbReference type="AlphaFoldDB" id="A0A507AYM3"/>
<name>A0A507AYM3_9PEZI</name>
<feature type="region of interest" description="Disordered" evidence="1">
    <location>
        <begin position="1"/>
        <end position="25"/>
    </location>
</feature>
<dbReference type="InParanoid" id="A0A507AYM3"/>
<sequence>MPENAKNDRKTSGLEVSADSDGEEVELHTKFAGPEELRLRLRQQLGEGAKVRVQMRHNVYKIESSKPVDLPKWHVNRRSNAFLVVTCFGEDIEIGRCATLDISTEALEFFRSRISAGESEDLMSKGKQSFRHGLVDSSYGARDKDYHGVEWLW</sequence>
<reference evidence="2 3" key="1">
    <citation type="submission" date="2019-06" db="EMBL/GenBank/DDBJ databases">
        <title>Draft genome sequence of the filamentous fungus Phialemoniopsis curvata isolated from diesel fuel.</title>
        <authorList>
            <person name="Varaljay V.A."/>
            <person name="Lyon W.J."/>
            <person name="Crouch A.L."/>
            <person name="Drake C.E."/>
            <person name="Hollomon J.M."/>
            <person name="Nadeau L.J."/>
            <person name="Nunn H.S."/>
            <person name="Stevenson B.S."/>
            <person name="Bojanowski C.L."/>
            <person name="Crookes-Goodson W.J."/>
        </authorList>
    </citation>
    <scope>NUCLEOTIDE SEQUENCE [LARGE SCALE GENOMIC DNA]</scope>
    <source>
        <strain evidence="2 3">D216</strain>
    </source>
</reference>
<comment type="caution">
    <text evidence="2">The sequence shown here is derived from an EMBL/GenBank/DDBJ whole genome shotgun (WGS) entry which is preliminary data.</text>
</comment>
<protein>
    <submittedName>
        <fullName evidence="2">Uncharacterized protein</fullName>
    </submittedName>
</protein>
<evidence type="ECO:0000256" key="1">
    <source>
        <dbReference type="SAM" id="MobiDB-lite"/>
    </source>
</evidence>
<dbReference type="Proteomes" id="UP000319257">
    <property type="component" value="Unassembled WGS sequence"/>
</dbReference>
<keyword evidence="3" id="KW-1185">Reference proteome</keyword>
<proteinExistence type="predicted"/>
<dbReference type="GeneID" id="41968357"/>
<feature type="compositionally biased region" description="Basic and acidic residues" evidence="1">
    <location>
        <begin position="1"/>
        <end position="12"/>
    </location>
</feature>
<accession>A0A507AYM3</accession>
<dbReference type="OrthoDB" id="3558497at2759"/>
<dbReference type="RefSeq" id="XP_030994444.1">
    <property type="nucleotide sequence ID" value="XM_031144044.1"/>
</dbReference>